<evidence type="ECO:0000256" key="2">
    <source>
        <dbReference type="ARBA" id="ARBA00022448"/>
    </source>
</evidence>
<reference evidence="7" key="1">
    <citation type="submission" date="2023-07" db="EMBL/GenBank/DDBJ databases">
        <authorList>
            <consortium name="CYATHOMIX"/>
        </authorList>
    </citation>
    <scope>NUCLEOTIDE SEQUENCE</scope>
    <source>
        <strain evidence="7">N/A</strain>
    </source>
</reference>
<dbReference type="InterPro" id="IPR003593">
    <property type="entry name" value="AAA+_ATPase"/>
</dbReference>
<feature type="domain" description="ABC transporter" evidence="6">
    <location>
        <begin position="312"/>
        <end position="541"/>
    </location>
</feature>
<name>A0AA36HI23_CYLNA</name>
<dbReference type="PANTHER" id="PTHR42711">
    <property type="entry name" value="ABC TRANSPORTER ATP-BINDING PROTEIN"/>
    <property type="match status" value="1"/>
</dbReference>
<evidence type="ECO:0000259" key="6">
    <source>
        <dbReference type="PROSITE" id="PS50893"/>
    </source>
</evidence>
<dbReference type="GO" id="GO:0016887">
    <property type="term" value="F:ATP hydrolysis activity"/>
    <property type="evidence" value="ECO:0007669"/>
    <property type="project" value="InterPro"/>
</dbReference>
<feature type="chain" id="PRO_5041303047" description="ABC transporter domain-containing protein" evidence="5">
    <location>
        <begin position="25"/>
        <end position="618"/>
    </location>
</feature>
<dbReference type="Pfam" id="PF00005">
    <property type="entry name" value="ABC_tran"/>
    <property type="match status" value="1"/>
</dbReference>
<dbReference type="InterPro" id="IPR059052">
    <property type="entry name" value="HH_YbhG-like"/>
</dbReference>
<keyword evidence="4" id="KW-0067">ATP-binding</keyword>
<dbReference type="AlphaFoldDB" id="A0AA36HI23"/>
<dbReference type="PROSITE" id="PS00211">
    <property type="entry name" value="ABC_TRANSPORTER_1"/>
    <property type="match status" value="1"/>
</dbReference>
<keyword evidence="3" id="KW-0547">Nucleotide-binding</keyword>
<dbReference type="EMBL" id="CATQJL010000327">
    <property type="protein sequence ID" value="CAJ0610590.1"/>
    <property type="molecule type" value="Genomic_DNA"/>
</dbReference>
<evidence type="ECO:0000256" key="5">
    <source>
        <dbReference type="SAM" id="SignalP"/>
    </source>
</evidence>
<gene>
    <name evidence="7" type="ORF">CYNAS_LOCUS22573</name>
</gene>
<dbReference type="InterPro" id="IPR027417">
    <property type="entry name" value="P-loop_NTPase"/>
</dbReference>
<evidence type="ECO:0000313" key="8">
    <source>
        <dbReference type="Proteomes" id="UP001176961"/>
    </source>
</evidence>
<proteinExistence type="inferred from homology"/>
<comment type="similarity">
    <text evidence="1">Belongs to the ABC transporter superfamily.</text>
</comment>
<sequence>MGMGNGMRGFGLVGLALLAGCGQAPPTALGTLEWDRVTVPAPAAEVIAAVEVREGQQVKAGTVLMQLDPARGDAQFAAAQADTARAQAQLEELKIGPRQEQIAQAQAQLAALRAESVEASAYYRRVQPLARQRLIAAAELDRARAAAGNAEASVLAAEQAWLELVHGSRAQDIAQGQAAADAAQAQQVVQGVNLQKLQLRAPRDGVVDALPYRQGDQAPIGAPLAVMLVGEGPYARVYLPQPLRLQVKVGQAAQVHLEGQAAALKGHVRSIRSEPSFTPYYALTGDDVARLSYLAEIEVDEATDMQKLPAGLPVRGLTRRFGDLLAVDNVDLTVPRGQVYGFLGPNGSGKSTTIRMLCGLLEPSAGQIEVLGLSVPEQAEALRRRIGYMTQRFSLYEDLSVRENLEFLAAIQDLPRAQARQRVDALLQQYRLQDRQPQLAGTLSGGQKQRLALAGAVVHAPELLFLDEPTSAVDPESRRDFWEALFELADAGTTVLVSTHYMDEAERCHRLAILDRGALVADGTPAELCARLQGRTLQVTSSQPRQASRALAELPGVLSVAQIGTQLRVLCSEDAADTAALQRALAGADPQAHIEAVAPNLEDVFVAATRGRGREPAA</sequence>
<evidence type="ECO:0000256" key="3">
    <source>
        <dbReference type="ARBA" id="ARBA00022741"/>
    </source>
</evidence>
<keyword evidence="2" id="KW-0813">Transport</keyword>
<protein>
    <recommendedName>
        <fullName evidence="6">ABC transporter domain-containing protein</fullName>
    </recommendedName>
</protein>
<dbReference type="InterPro" id="IPR050763">
    <property type="entry name" value="ABC_transporter_ATP-binding"/>
</dbReference>
<evidence type="ECO:0000256" key="1">
    <source>
        <dbReference type="ARBA" id="ARBA00005417"/>
    </source>
</evidence>
<dbReference type="CDD" id="cd03230">
    <property type="entry name" value="ABC_DR_subfamily_A"/>
    <property type="match status" value="1"/>
</dbReference>
<dbReference type="SUPFAM" id="SSF111369">
    <property type="entry name" value="HlyD-like secretion proteins"/>
    <property type="match status" value="1"/>
</dbReference>
<dbReference type="GO" id="GO:0005524">
    <property type="term" value="F:ATP binding"/>
    <property type="evidence" value="ECO:0007669"/>
    <property type="project" value="UniProtKB-KW"/>
</dbReference>
<dbReference type="Proteomes" id="UP001176961">
    <property type="component" value="Unassembled WGS sequence"/>
</dbReference>
<dbReference type="SMART" id="SM00382">
    <property type="entry name" value="AAA"/>
    <property type="match status" value="1"/>
</dbReference>
<dbReference type="Gene3D" id="2.40.50.100">
    <property type="match status" value="1"/>
</dbReference>
<keyword evidence="8" id="KW-1185">Reference proteome</keyword>
<dbReference type="InterPro" id="IPR003439">
    <property type="entry name" value="ABC_transporter-like_ATP-bd"/>
</dbReference>
<accession>A0AA36HI23</accession>
<dbReference type="PROSITE" id="PS50893">
    <property type="entry name" value="ABC_TRANSPORTER_2"/>
    <property type="match status" value="1"/>
</dbReference>
<keyword evidence="5" id="KW-0732">Signal</keyword>
<evidence type="ECO:0000256" key="4">
    <source>
        <dbReference type="ARBA" id="ARBA00022840"/>
    </source>
</evidence>
<dbReference type="InterPro" id="IPR017871">
    <property type="entry name" value="ABC_transporter-like_CS"/>
</dbReference>
<feature type="signal peptide" evidence="5">
    <location>
        <begin position="1"/>
        <end position="24"/>
    </location>
</feature>
<dbReference type="PANTHER" id="PTHR42711:SF5">
    <property type="entry name" value="ABC TRANSPORTER ATP-BINDING PROTEIN NATA"/>
    <property type="match status" value="1"/>
</dbReference>
<dbReference type="Gene3D" id="1.10.287.470">
    <property type="entry name" value="Helix hairpin bin"/>
    <property type="match status" value="2"/>
</dbReference>
<dbReference type="Gene3D" id="3.40.50.300">
    <property type="entry name" value="P-loop containing nucleotide triphosphate hydrolases"/>
    <property type="match status" value="1"/>
</dbReference>
<dbReference type="SUPFAM" id="SSF52540">
    <property type="entry name" value="P-loop containing nucleoside triphosphate hydrolases"/>
    <property type="match status" value="1"/>
</dbReference>
<comment type="caution">
    <text evidence="7">The sequence shown here is derived from an EMBL/GenBank/DDBJ whole genome shotgun (WGS) entry which is preliminary data.</text>
</comment>
<evidence type="ECO:0000313" key="7">
    <source>
        <dbReference type="EMBL" id="CAJ0610590.1"/>
    </source>
</evidence>
<organism evidence="7 8">
    <name type="scientific">Cylicocyclus nassatus</name>
    <name type="common">Nematode worm</name>
    <dbReference type="NCBI Taxonomy" id="53992"/>
    <lineage>
        <taxon>Eukaryota</taxon>
        <taxon>Metazoa</taxon>
        <taxon>Ecdysozoa</taxon>
        <taxon>Nematoda</taxon>
        <taxon>Chromadorea</taxon>
        <taxon>Rhabditida</taxon>
        <taxon>Rhabditina</taxon>
        <taxon>Rhabditomorpha</taxon>
        <taxon>Strongyloidea</taxon>
        <taxon>Strongylidae</taxon>
        <taxon>Cylicocyclus</taxon>
    </lineage>
</organism>
<dbReference type="Pfam" id="PF25881">
    <property type="entry name" value="HH_YBHG"/>
    <property type="match status" value="1"/>
</dbReference>